<dbReference type="KEGG" id="crb:17893987"/>
<sequence>MLKSISKKSENRKIRTEPDPISKCPGLSKIIKSIPSKTHRSLFLTPKICICFEIGTKPENPNFLTFVTRKTMSWLFKSRGDEDDPEPSSPTTTHGGVKEDLSSLLRGVAAFLAPPPSASPVEERHRSSDSPTQQALVGIRNDLAEIRGNFTNFASNLLQFPSKSNSSSKRSVFEVEGLDQVPGISEEVVDFAIKIATRPGCWTDFPLSLNTEFELSEAQKAHASAIEHLVPDLVAVKNEVSSYMDDEHFWLIYFILLMPRLNGHDFELLATCKVFETRDQLLLKLQNKETGSSKSSVGHETPEEGSSSKATKTVEGVIDNIETLKIEQRETSDESSEERRRSFRDEEVISFSDLDVDDLSEKPSSNKSTLKRPASNASGSSWVQLSKSQAGHSKDSEGDSSDWLPVGDSD</sequence>
<dbReference type="SMART" id="SM00751">
    <property type="entry name" value="BSD"/>
    <property type="match status" value="1"/>
</dbReference>
<dbReference type="InterPro" id="IPR005607">
    <property type="entry name" value="BSD_dom"/>
</dbReference>
<dbReference type="PANTHER" id="PTHR31923:SF9">
    <property type="entry name" value="BSD DOMAIN-CONTAINING PROTEIN"/>
    <property type="match status" value="1"/>
</dbReference>
<feature type="compositionally biased region" description="Basic and acidic residues" evidence="1">
    <location>
        <begin position="7"/>
        <end position="20"/>
    </location>
</feature>
<evidence type="ECO:0000259" key="2">
    <source>
        <dbReference type="PROSITE" id="PS50858"/>
    </source>
</evidence>
<evidence type="ECO:0000313" key="4">
    <source>
        <dbReference type="Proteomes" id="UP000029121"/>
    </source>
</evidence>
<feature type="region of interest" description="Disordered" evidence="1">
    <location>
        <begin position="289"/>
        <end position="410"/>
    </location>
</feature>
<feature type="region of interest" description="Disordered" evidence="1">
    <location>
        <begin position="115"/>
        <end position="134"/>
    </location>
</feature>
<dbReference type="Proteomes" id="UP000029121">
    <property type="component" value="Unassembled WGS sequence"/>
</dbReference>
<protein>
    <recommendedName>
        <fullName evidence="2">BSD domain-containing protein</fullName>
    </recommendedName>
</protein>
<keyword evidence="4" id="KW-1185">Reference proteome</keyword>
<feature type="compositionally biased region" description="Basic and acidic residues" evidence="1">
    <location>
        <begin position="322"/>
        <end position="347"/>
    </location>
</feature>
<name>R0HYM5_9BRAS</name>
<feature type="compositionally biased region" description="Polar residues" evidence="1">
    <location>
        <begin position="375"/>
        <end position="391"/>
    </location>
</feature>
<dbReference type="EMBL" id="KB870807">
    <property type="protein sequence ID" value="EOA30695.1"/>
    <property type="molecule type" value="Genomic_DNA"/>
</dbReference>
<dbReference type="STRING" id="81985.R0HYM5"/>
<dbReference type="OrthoDB" id="1076611at2759"/>
<gene>
    <name evidence="3" type="ORF">CARUB_v10013832mg</name>
</gene>
<evidence type="ECO:0000313" key="3">
    <source>
        <dbReference type="EMBL" id="EOA30695.1"/>
    </source>
</evidence>
<evidence type="ECO:0000256" key="1">
    <source>
        <dbReference type="SAM" id="MobiDB-lite"/>
    </source>
</evidence>
<dbReference type="PANTHER" id="PTHR31923">
    <property type="entry name" value="BSD DOMAIN-CONTAINING PROTEIN"/>
    <property type="match status" value="1"/>
</dbReference>
<dbReference type="eggNOG" id="ENOG502QV0I">
    <property type="taxonomic scope" value="Eukaryota"/>
</dbReference>
<dbReference type="AlphaFoldDB" id="R0HYM5"/>
<feature type="region of interest" description="Disordered" evidence="1">
    <location>
        <begin position="1"/>
        <end position="21"/>
    </location>
</feature>
<organism evidence="3 4">
    <name type="scientific">Capsella rubella</name>
    <dbReference type="NCBI Taxonomy" id="81985"/>
    <lineage>
        <taxon>Eukaryota</taxon>
        <taxon>Viridiplantae</taxon>
        <taxon>Streptophyta</taxon>
        <taxon>Embryophyta</taxon>
        <taxon>Tracheophyta</taxon>
        <taxon>Spermatophyta</taxon>
        <taxon>Magnoliopsida</taxon>
        <taxon>eudicotyledons</taxon>
        <taxon>Gunneridae</taxon>
        <taxon>Pentapetalae</taxon>
        <taxon>rosids</taxon>
        <taxon>malvids</taxon>
        <taxon>Brassicales</taxon>
        <taxon>Brassicaceae</taxon>
        <taxon>Camelineae</taxon>
        <taxon>Capsella</taxon>
    </lineage>
</organism>
<feature type="domain" description="BSD" evidence="2">
    <location>
        <begin position="210"/>
        <end position="261"/>
    </location>
</feature>
<proteinExistence type="predicted"/>
<reference evidence="4" key="1">
    <citation type="journal article" date="2013" name="Nat. Genet.">
        <title>The Capsella rubella genome and the genomic consequences of rapid mating system evolution.</title>
        <authorList>
            <person name="Slotte T."/>
            <person name="Hazzouri K.M."/>
            <person name="Agren J.A."/>
            <person name="Koenig D."/>
            <person name="Maumus F."/>
            <person name="Guo Y.L."/>
            <person name="Steige K."/>
            <person name="Platts A.E."/>
            <person name="Escobar J.S."/>
            <person name="Newman L.K."/>
            <person name="Wang W."/>
            <person name="Mandakova T."/>
            <person name="Vello E."/>
            <person name="Smith L.M."/>
            <person name="Henz S.R."/>
            <person name="Steffen J."/>
            <person name="Takuno S."/>
            <person name="Brandvain Y."/>
            <person name="Coop G."/>
            <person name="Andolfatto P."/>
            <person name="Hu T.T."/>
            <person name="Blanchette M."/>
            <person name="Clark R.M."/>
            <person name="Quesneville H."/>
            <person name="Nordborg M."/>
            <person name="Gaut B.S."/>
            <person name="Lysak M.A."/>
            <person name="Jenkins J."/>
            <person name="Grimwood J."/>
            <person name="Chapman J."/>
            <person name="Prochnik S."/>
            <person name="Shu S."/>
            <person name="Rokhsar D."/>
            <person name="Schmutz J."/>
            <person name="Weigel D."/>
            <person name="Wright S.I."/>
        </authorList>
    </citation>
    <scope>NUCLEOTIDE SEQUENCE [LARGE SCALE GENOMIC DNA]</scope>
    <source>
        <strain evidence="4">cv. Monte Gargano</strain>
    </source>
</reference>
<dbReference type="SUPFAM" id="SSF140383">
    <property type="entry name" value="BSD domain-like"/>
    <property type="match status" value="1"/>
</dbReference>
<accession>R0HYM5</accession>
<dbReference type="InterPro" id="IPR035925">
    <property type="entry name" value="BSD_dom_sf"/>
</dbReference>
<feature type="compositionally biased region" description="Polar residues" evidence="1">
    <location>
        <begin position="289"/>
        <end position="311"/>
    </location>
</feature>
<dbReference type="PROSITE" id="PS50858">
    <property type="entry name" value="BSD"/>
    <property type="match status" value="1"/>
</dbReference>
<feature type="region of interest" description="Disordered" evidence="1">
    <location>
        <begin position="77"/>
        <end position="98"/>
    </location>
</feature>